<dbReference type="Gene3D" id="3.90.25.10">
    <property type="entry name" value="UDP-galactose 4-epimerase, domain 1"/>
    <property type="match status" value="1"/>
</dbReference>
<gene>
    <name evidence="8" type="primary">rfbD</name>
    <name evidence="8" type="ORF">M9189_06635</name>
</gene>
<evidence type="ECO:0000256" key="5">
    <source>
        <dbReference type="ARBA" id="ARBA00048200"/>
    </source>
</evidence>
<dbReference type="NCBIfam" id="TIGR01214">
    <property type="entry name" value="rmlD"/>
    <property type="match status" value="1"/>
</dbReference>
<dbReference type="Pfam" id="PF04321">
    <property type="entry name" value="RmlD_sub_bind"/>
    <property type="match status" value="1"/>
</dbReference>
<name>A0A9J6ZL06_9BACT</name>
<keyword evidence="6 8" id="KW-0560">Oxidoreductase</keyword>
<accession>A0A9J6ZL06</accession>
<comment type="pathway">
    <text evidence="1 6">Carbohydrate biosynthesis; dTDP-L-rhamnose biosynthesis.</text>
</comment>
<protein>
    <recommendedName>
        <fullName evidence="4 6">dTDP-4-dehydrorhamnose reductase</fullName>
        <ecNumber evidence="3 6">1.1.1.133</ecNumber>
    </recommendedName>
</protein>
<evidence type="ECO:0000256" key="6">
    <source>
        <dbReference type="RuleBase" id="RU364082"/>
    </source>
</evidence>
<evidence type="ECO:0000313" key="8">
    <source>
        <dbReference type="EMBL" id="URW78538.1"/>
    </source>
</evidence>
<feature type="domain" description="RmlD-like substrate binding" evidence="7">
    <location>
        <begin position="1"/>
        <end position="287"/>
    </location>
</feature>
<sequence length="292" mass="32070">MKVLVVGGEGQLGSTISELSASCGFAEFRVTRMEELDLSSEKNVKNFMSSVDFDYVVNCAAYTAVDKAETERETARTINALAPGWIARYAKENGAGIIHISTDYVFGGNANTPLAPDMPTAPSSVYGATKLEGEKLVAEANPRHLIIRTSWLYSRYGNNFVKTMLRLAGEREELSVVYDQVGAPTYADDLAGAILKILEVGSHNDKAFIPGIYHYSNLGVCSWYDFARAIFTFAGRNTRVKPILSAEYKTAATRPSFSVLDSSSIRKTYNIEIPYWTDSLKKCLEAFGEIGC</sequence>
<dbReference type="InterPro" id="IPR005913">
    <property type="entry name" value="dTDP_dehydrorham_reduct"/>
</dbReference>
<proteinExistence type="inferred from homology"/>
<dbReference type="GO" id="GO:0019305">
    <property type="term" value="P:dTDP-rhamnose biosynthetic process"/>
    <property type="evidence" value="ECO:0007669"/>
    <property type="project" value="TreeGrafter"/>
</dbReference>
<dbReference type="PANTHER" id="PTHR10491">
    <property type="entry name" value="DTDP-4-DEHYDRORHAMNOSE REDUCTASE"/>
    <property type="match status" value="1"/>
</dbReference>
<dbReference type="EMBL" id="CP098400">
    <property type="protein sequence ID" value="URW78538.1"/>
    <property type="molecule type" value="Genomic_DNA"/>
</dbReference>
<comment type="function">
    <text evidence="6">Catalyzes the reduction of dTDP-6-deoxy-L-lyxo-4-hexulose to yield dTDP-L-rhamnose.</text>
</comment>
<dbReference type="Proteomes" id="UP001056426">
    <property type="component" value="Chromosome"/>
</dbReference>
<dbReference type="InterPro" id="IPR029903">
    <property type="entry name" value="RmlD-like-bd"/>
</dbReference>
<reference evidence="8" key="1">
    <citation type="submission" date="2022-05" db="EMBL/GenBank/DDBJ databases">
        <authorList>
            <person name="Sun X."/>
        </authorList>
    </citation>
    <scope>NUCLEOTIDE SEQUENCE</scope>
    <source>
        <strain evidence="8">Ai-910</strain>
    </source>
</reference>
<dbReference type="AlphaFoldDB" id="A0A9J6ZL06"/>
<evidence type="ECO:0000256" key="3">
    <source>
        <dbReference type="ARBA" id="ARBA00012929"/>
    </source>
</evidence>
<dbReference type="CDD" id="cd05254">
    <property type="entry name" value="dTDP_HR_like_SDR_e"/>
    <property type="match status" value="1"/>
</dbReference>
<dbReference type="EC" id="1.1.1.133" evidence="3 6"/>
<dbReference type="SUPFAM" id="SSF51735">
    <property type="entry name" value="NAD(P)-binding Rossmann-fold domains"/>
    <property type="match status" value="1"/>
</dbReference>
<keyword evidence="9" id="KW-1185">Reference proteome</keyword>
<evidence type="ECO:0000259" key="7">
    <source>
        <dbReference type="Pfam" id="PF04321"/>
    </source>
</evidence>
<dbReference type="GO" id="GO:0008831">
    <property type="term" value="F:dTDP-4-dehydrorhamnose reductase activity"/>
    <property type="evidence" value="ECO:0007669"/>
    <property type="project" value="UniProtKB-EC"/>
</dbReference>
<dbReference type="RefSeq" id="WP_250721902.1">
    <property type="nucleotide sequence ID" value="NZ_CP098400.1"/>
</dbReference>
<evidence type="ECO:0000256" key="4">
    <source>
        <dbReference type="ARBA" id="ARBA00017099"/>
    </source>
</evidence>
<dbReference type="PANTHER" id="PTHR10491:SF4">
    <property type="entry name" value="METHIONINE ADENOSYLTRANSFERASE 2 SUBUNIT BETA"/>
    <property type="match status" value="1"/>
</dbReference>
<organism evidence="8 9">
    <name type="scientific">Xiashengella succiniciproducens</name>
    <dbReference type="NCBI Taxonomy" id="2949635"/>
    <lineage>
        <taxon>Bacteria</taxon>
        <taxon>Pseudomonadati</taxon>
        <taxon>Bacteroidota</taxon>
        <taxon>Bacteroidia</taxon>
        <taxon>Marinilabiliales</taxon>
        <taxon>Marinilabiliaceae</taxon>
        <taxon>Xiashengella</taxon>
    </lineage>
</organism>
<comment type="similarity">
    <text evidence="2 6">Belongs to the dTDP-4-dehydrorhamnose reductase family.</text>
</comment>
<evidence type="ECO:0000256" key="2">
    <source>
        <dbReference type="ARBA" id="ARBA00010944"/>
    </source>
</evidence>
<dbReference type="InterPro" id="IPR036291">
    <property type="entry name" value="NAD(P)-bd_dom_sf"/>
</dbReference>
<dbReference type="Gene3D" id="3.40.50.720">
    <property type="entry name" value="NAD(P)-binding Rossmann-like Domain"/>
    <property type="match status" value="1"/>
</dbReference>
<dbReference type="GO" id="GO:0005829">
    <property type="term" value="C:cytosol"/>
    <property type="evidence" value="ECO:0007669"/>
    <property type="project" value="TreeGrafter"/>
</dbReference>
<evidence type="ECO:0000256" key="1">
    <source>
        <dbReference type="ARBA" id="ARBA00004781"/>
    </source>
</evidence>
<evidence type="ECO:0000313" key="9">
    <source>
        <dbReference type="Proteomes" id="UP001056426"/>
    </source>
</evidence>
<reference evidence="8" key="2">
    <citation type="submission" date="2022-06" db="EMBL/GenBank/DDBJ databases">
        <title>Xiashengella guii gen. nov. sp. nov., a bacterium isolated form anaerobic digestion tank.</title>
        <authorList>
            <person name="Huang H."/>
        </authorList>
    </citation>
    <scope>NUCLEOTIDE SEQUENCE</scope>
    <source>
        <strain evidence="8">Ai-910</strain>
    </source>
</reference>
<comment type="catalytic activity">
    <reaction evidence="5">
        <text>dTDP-beta-L-rhamnose + NADP(+) = dTDP-4-dehydro-beta-L-rhamnose + NADPH + H(+)</text>
        <dbReference type="Rhea" id="RHEA:21796"/>
        <dbReference type="ChEBI" id="CHEBI:15378"/>
        <dbReference type="ChEBI" id="CHEBI:57510"/>
        <dbReference type="ChEBI" id="CHEBI:57783"/>
        <dbReference type="ChEBI" id="CHEBI:58349"/>
        <dbReference type="ChEBI" id="CHEBI:62830"/>
        <dbReference type="EC" id="1.1.1.133"/>
    </reaction>
</comment>
<keyword evidence="6" id="KW-0521">NADP</keyword>
<dbReference type="KEGG" id="alkq:M9189_06635"/>